<accession>A0A068RSY0</accession>
<keyword evidence="2" id="KW-1185">Reference proteome</keyword>
<comment type="caution">
    <text evidence="1">The sequence shown here is derived from an EMBL/GenBank/DDBJ whole genome shotgun (WGS) entry which is preliminary data.</text>
</comment>
<dbReference type="Proteomes" id="UP000027586">
    <property type="component" value="Unassembled WGS sequence"/>
</dbReference>
<sequence>MWEKVGSALLFPEIAHLEPETFTQHPSNHAEQFRSHKVPRVHYENPCTAVRADIADGDLETWSGGALGHADQHRSHKASTHHYVDLEKQAPLCFYICCKRDAI</sequence>
<evidence type="ECO:0000313" key="1">
    <source>
        <dbReference type="EMBL" id="CDH53109.1"/>
    </source>
</evidence>
<name>A0A068RSY0_9FUNG</name>
<reference evidence="1" key="1">
    <citation type="submission" date="2013-08" db="EMBL/GenBank/DDBJ databases">
        <title>Gene expansion shapes genome architecture in the human pathogen Lichtheimia corymbifera: an evolutionary genomics analysis in the ancient terrestrial Mucorales (Mucoromycotina).</title>
        <authorList>
            <person name="Schwartze V.U."/>
            <person name="Winter S."/>
            <person name="Shelest E."/>
            <person name="Marcet-Houben M."/>
            <person name="Horn F."/>
            <person name="Wehner S."/>
            <person name="Hoffmann K."/>
            <person name="Riege K."/>
            <person name="Sammeth M."/>
            <person name="Nowrousian M."/>
            <person name="Valiante V."/>
            <person name="Linde J."/>
            <person name="Jacobsen I.D."/>
            <person name="Marz M."/>
            <person name="Brakhage A.A."/>
            <person name="Gabaldon T."/>
            <person name="Bocker S."/>
            <person name="Voigt K."/>
        </authorList>
    </citation>
    <scope>NUCLEOTIDE SEQUENCE [LARGE SCALE GENOMIC DNA]</scope>
    <source>
        <strain evidence="1">FSU 9682</strain>
    </source>
</reference>
<dbReference type="EMBL" id="CBTN010000016">
    <property type="protein sequence ID" value="CDH53109.1"/>
    <property type="molecule type" value="Genomic_DNA"/>
</dbReference>
<proteinExistence type="predicted"/>
<protein>
    <submittedName>
        <fullName evidence="1">Uncharacterized protein</fullName>
    </submittedName>
</protein>
<dbReference type="VEuPathDB" id="FungiDB:LCOR_04507.1"/>
<organism evidence="1 2">
    <name type="scientific">Lichtheimia corymbifera JMRC:FSU:9682</name>
    <dbReference type="NCBI Taxonomy" id="1263082"/>
    <lineage>
        <taxon>Eukaryota</taxon>
        <taxon>Fungi</taxon>
        <taxon>Fungi incertae sedis</taxon>
        <taxon>Mucoromycota</taxon>
        <taxon>Mucoromycotina</taxon>
        <taxon>Mucoromycetes</taxon>
        <taxon>Mucorales</taxon>
        <taxon>Lichtheimiaceae</taxon>
        <taxon>Lichtheimia</taxon>
    </lineage>
</organism>
<evidence type="ECO:0000313" key="2">
    <source>
        <dbReference type="Proteomes" id="UP000027586"/>
    </source>
</evidence>
<dbReference type="AlphaFoldDB" id="A0A068RSY0"/>
<gene>
    <name evidence="1" type="ORF">LCOR_04507.1</name>
</gene>